<accession>A0ABD5VBG4</accession>
<dbReference type="PANTHER" id="PTHR46268:SF24">
    <property type="entry name" value="UNIVERSAL STRESS PROTEIN"/>
    <property type="match status" value="1"/>
</dbReference>
<sequence>MSALIAIDGSDPARKALEHAFSEHSDEELTVLHVLSPTESASIGEARMYVDRDEVMENQRERAEELFEEAEELAATRGATIETETTVGRPDRAIVDYARDHDVDHVILGSHGRSGVSRVLLGSVRKSTGFSSQAERAAFC</sequence>
<dbReference type="InterPro" id="IPR014729">
    <property type="entry name" value="Rossmann-like_a/b/a_fold"/>
</dbReference>
<reference evidence="3 4" key="1">
    <citation type="journal article" date="2019" name="Int. J. Syst. Evol. Microbiol.">
        <title>The Global Catalogue of Microorganisms (GCM) 10K type strain sequencing project: providing services to taxonomists for standard genome sequencing and annotation.</title>
        <authorList>
            <consortium name="The Broad Institute Genomics Platform"/>
            <consortium name="The Broad Institute Genome Sequencing Center for Infectious Disease"/>
            <person name="Wu L."/>
            <person name="Ma J."/>
        </authorList>
    </citation>
    <scope>NUCLEOTIDE SEQUENCE [LARGE SCALE GENOMIC DNA]</scope>
    <source>
        <strain evidence="3 4">CGMCC 1.3240</strain>
    </source>
</reference>
<protein>
    <submittedName>
        <fullName evidence="3">Universal stress protein</fullName>
    </submittedName>
</protein>
<dbReference type="PANTHER" id="PTHR46268">
    <property type="entry name" value="STRESS RESPONSE PROTEIN NHAX"/>
    <property type="match status" value="1"/>
</dbReference>
<dbReference type="CDD" id="cd00293">
    <property type="entry name" value="USP-like"/>
    <property type="match status" value="1"/>
</dbReference>
<dbReference type="AlphaFoldDB" id="A0ABD5VBG4"/>
<comment type="caution">
    <text evidence="3">The sequence shown here is derived from an EMBL/GenBank/DDBJ whole genome shotgun (WGS) entry which is preliminary data.</text>
</comment>
<name>A0ABD5VBG4_9EURY</name>
<dbReference type="Proteomes" id="UP001596312">
    <property type="component" value="Unassembled WGS sequence"/>
</dbReference>
<evidence type="ECO:0000256" key="1">
    <source>
        <dbReference type="ARBA" id="ARBA00008791"/>
    </source>
</evidence>
<evidence type="ECO:0000313" key="3">
    <source>
        <dbReference type="EMBL" id="MFC6906555.1"/>
    </source>
</evidence>
<dbReference type="InterPro" id="IPR006016">
    <property type="entry name" value="UspA"/>
</dbReference>
<evidence type="ECO:0000259" key="2">
    <source>
        <dbReference type="Pfam" id="PF00582"/>
    </source>
</evidence>
<proteinExistence type="inferred from homology"/>
<dbReference type="Gene3D" id="3.40.50.620">
    <property type="entry name" value="HUPs"/>
    <property type="match status" value="1"/>
</dbReference>
<feature type="domain" description="UspA" evidence="2">
    <location>
        <begin position="4"/>
        <end position="124"/>
    </location>
</feature>
<keyword evidence="4" id="KW-1185">Reference proteome</keyword>
<organism evidence="3 4">
    <name type="scientific">Halalkalicoccus tibetensis</name>
    <dbReference type="NCBI Taxonomy" id="175632"/>
    <lineage>
        <taxon>Archaea</taxon>
        <taxon>Methanobacteriati</taxon>
        <taxon>Methanobacteriota</taxon>
        <taxon>Stenosarchaea group</taxon>
        <taxon>Halobacteria</taxon>
        <taxon>Halobacteriales</taxon>
        <taxon>Halococcaceae</taxon>
        <taxon>Halalkalicoccus</taxon>
    </lineage>
</organism>
<dbReference type="EMBL" id="JBHSXQ010000004">
    <property type="protein sequence ID" value="MFC6906555.1"/>
    <property type="molecule type" value="Genomic_DNA"/>
</dbReference>
<dbReference type="Pfam" id="PF00582">
    <property type="entry name" value="Usp"/>
    <property type="match status" value="1"/>
</dbReference>
<evidence type="ECO:0000313" key="4">
    <source>
        <dbReference type="Proteomes" id="UP001596312"/>
    </source>
</evidence>
<comment type="similarity">
    <text evidence="1">Belongs to the universal stress protein A family.</text>
</comment>
<dbReference type="RefSeq" id="WP_340605127.1">
    <property type="nucleotide sequence ID" value="NZ_JBBMXV010000004.1"/>
</dbReference>
<dbReference type="SUPFAM" id="SSF52402">
    <property type="entry name" value="Adenine nucleotide alpha hydrolases-like"/>
    <property type="match status" value="1"/>
</dbReference>
<gene>
    <name evidence="3" type="ORF">ACFQGH_15265</name>
</gene>